<dbReference type="InterPro" id="IPR043133">
    <property type="entry name" value="GTP-CH-I_C/QueF"/>
</dbReference>
<dbReference type="EC" id="1.7.1.13" evidence="5"/>
<keyword evidence="2 5" id="KW-0671">Queuosine biosynthesis</keyword>
<evidence type="ECO:0000256" key="2">
    <source>
        <dbReference type="ARBA" id="ARBA00022785"/>
    </source>
</evidence>
<comment type="catalytic activity">
    <reaction evidence="5">
        <text>7-aminomethyl-7-carbaguanine + 2 NADP(+) = 7-cyano-7-carbaguanine + 2 NADPH + 3 H(+)</text>
        <dbReference type="Rhea" id="RHEA:13409"/>
        <dbReference type="ChEBI" id="CHEBI:15378"/>
        <dbReference type="ChEBI" id="CHEBI:45075"/>
        <dbReference type="ChEBI" id="CHEBI:57783"/>
        <dbReference type="ChEBI" id="CHEBI:58349"/>
        <dbReference type="ChEBI" id="CHEBI:58703"/>
        <dbReference type="EC" id="1.7.1.13"/>
    </reaction>
</comment>
<feature type="binding site" evidence="5">
    <location>
        <begin position="248"/>
        <end position="249"/>
    </location>
    <ligand>
        <name>NADPH</name>
        <dbReference type="ChEBI" id="CHEBI:57783"/>
    </ligand>
</feature>
<gene>
    <name evidence="5 8" type="primary">queF</name>
    <name evidence="8" type="ORF">GCM10007071_11390</name>
</gene>
<feature type="binding site" evidence="5">
    <location>
        <begin position="83"/>
        <end position="84"/>
    </location>
    <ligand>
        <name>NADPH</name>
        <dbReference type="ChEBI" id="CHEBI:57783"/>
    </ligand>
</feature>
<sequence length="272" mass="30553">MALDHAPLGKSSDYPEHYAPELLFPVPRDDNRRRIALEDGRWPWFGEDLWQAWELSWLRPSGVPEVAWGEFRLPAASPSLIESKSLKLYLNSFNQEVFSSHDQVQDTIQRDLSSACGAHVGVMLFSVDRGMMAAGRPEGAILIDDEPVEDVGYVYCPEVLAADGDTVSESLCSHLLKSNCPVTGQPDWGTLQVDYTGPAINRASLLRYVVGFRQKQDFHEHCVETVFTDLMKACQPDHLTVSARYTRRGGLDINPWRSTDPGEAPRLRLVRQ</sequence>
<evidence type="ECO:0000256" key="4">
    <source>
        <dbReference type="ARBA" id="ARBA00023002"/>
    </source>
</evidence>
<feature type="active site" description="Proton donor" evidence="5">
    <location>
        <position position="187"/>
    </location>
</feature>
<comment type="function">
    <text evidence="5">Catalyzes the NADPH-dependent reduction of 7-cyano-7-deazaguanine (preQ0) to 7-aminomethyl-7-deazaguanine (preQ1).</text>
</comment>
<feature type="region of interest" description="Disordered" evidence="6">
    <location>
        <begin position="252"/>
        <end position="272"/>
    </location>
</feature>
<comment type="subunit">
    <text evidence="5">Homodimer.</text>
</comment>
<dbReference type="HAMAP" id="MF_00817">
    <property type="entry name" value="QueF_type2"/>
    <property type="match status" value="1"/>
</dbReference>
<evidence type="ECO:0000256" key="1">
    <source>
        <dbReference type="ARBA" id="ARBA00022490"/>
    </source>
</evidence>
<comment type="caution">
    <text evidence="8">The sequence shown here is derived from an EMBL/GenBank/DDBJ whole genome shotgun (WGS) entry which is preliminary data.</text>
</comment>
<dbReference type="Proteomes" id="UP000601597">
    <property type="component" value="Unassembled WGS sequence"/>
</dbReference>
<keyword evidence="1 5" id="KW-0963">Cytoplasm</keyword>
<evidence type="ECO:0000256" key="5">
    <source>
        <dbReference type="HAMAP-Rule" id="MF_00817"/>
    </source>
</evidence>
<dbReference type="PANTHER" id="PTHR34354:SF1">
    <property type="entry name" value="NADPH-DEPENDENT 7-CYANO-7-DEAZAGUANINE REDUCTASE"/>
    <property type="match status" value="1"/>
</dbReference>
<organism evidence="8 9">
    <name type="scientific">Marinobacter zhanjiangensis</name>
    <dbReference type="NCBI Taxonomy" id="578215"/>
    <lineage>
        <taxon>Bacteria</taxon>
        <taxon>Pseudomonadati</taxon>
        <taxon>Pseudomonadota</taxon>
        <taxon>Gammaproteobacteria</taxon>
        <taxon>Pseudomonadales</taxon>
        <taxon>Marinobacteraceae</taxon>
        <taxon>Marinobacter</taxon>
    </lineage>
</organism>
<dbReference type="EMBL" id="BMXV01000002">
    <property type="protein sequence ID" value="GGY66299.1"/>
    <property type="molecule type" value="Genomic_DNA"/>
</dbReference>
<protein>
    <recommendedName>
        <fullName evidence="5">NADPH-dependent 7-cyano-7-deazaguanine reductase</fullName>
        <ecNumber evidence="5">1.7.1.13</ecNumber>
    </recommendedName>
    <alternativeName>
        <fullName evidence="5">7-cyano-7-carbaguanine reductase</fullName>
    </alternativeName>
    <alternativeName>
        <fullName evidence="5">NADPH-dependent nitrile oxidoreductase</fullName>
    </alternativeName>
    <alternativeName>
        <fullName evidence="5">PreQ(0) reductase</fullName>
    </alternativeName>
</protein>
<name>A0ABQ3ASD2_9GAMM</name>
<evidence type="ECO:0000256" key="3">
    <source>
        <dbReference type="ARBA" id="ARBA00022857"/>
    </source>
</evidence>
<dbReference type="InterPro" id="IPR029500">
    <property type="entry name" value="QueF"/>
</dbReference>
<proteinExistence type="inferred from homology"/>
<dbReference type="Pfam" id="PF14489">
    <property type="entry name" value="QueF"/>
    <property type="match status" value="1"/>
</dbReference>
<comment type="subcellular location">
    <subcellularLocation>
        <location evidence="5">Cytoplasm</location>
    </subcellularLocation>
</comment>
<accession>A0ABQ3ASD2</accession>
<evidence type="ECO:0000313" key="8">
    <source>
        <dbReference type="EMBL" id="GGY66299.1"/>
    </source>
</evidence>
<keyword evidence="3 5" id="KW-0521">NADP</keyword>
<feature type="domain" description="NADPH-dependent 7-cyano-7-deazaguanine reductase N-terminal" evidence="7">
    <location>
        <begin position="14"/>
        <end position="123"/>
    </location>
</feature>
<keyword evidence="4 5" id="KW-0560">Oxidoreductase</keyword>
<feature type="binding site" evidence="5">
    <location>
        <begin position="81"/>
        <end position="83"/>
    </location>
    <ligand>
        <name>substrate</name>
    </ligand>
</feature>
<dbReference type="Gene3D" id="3.30.1130.10">
    <property type="match status" value="2"/>
</dbReference>
<dbReference type="RefSeq" id="WP_189574098.1">
    <property type="nucleotide sequence ID" value="NZ_BMXV01000002.1"/>
</dbReference>
<dbReference type="InterPro" id="IPR050084">
    <property type="entry name" value="NADPH_dep_7-cyano-7-deazaG_red"/>
</dbReference>
<evidence type="ECO:0000313" key="9">
    <source>
        <dbReference type="Proteomes" id="UP000601597"/>
    </source>
</evidence>
<comment type="similarity">
    <text evidence="5">Belongs to the GTP cyclohydrolase I family. QueF type 2 subfamily.</text>
</comment>
<dbReference type="InterPro" id="IPR029139">
    <property type="entry name" value="QueF_N"/>
</dbReference>
<comment type="pathway">
    <text evidence="5">tRNA modification; tRNA-queuosine biosynthesis.</text>
</comment>
<dbReference type="NCBIfam" id="TIGR03138">
    <property type="entry name" value="QueF"/>
    <property type="match status" value="1"/>
</dbReference>
<reference evidence="9" key="1">
    <citation type="journal article" date="2019" name="Int. J. Syst. Evol. Microbiol.">
        <title>The Global Catalogue of Microorganisms (GCM) 10K type strain sequencing project: providing services to taxonomists for standard genome sequencing and annotation.</title>
        <authorList>
            <consortium name="The Broad Institute Genomics Platform"/>
            <consortium name="The Broad Institute Genome Sequencing Center for Infectious Disease"/>
            <person name="Wu L."/>
            <person name="Ma J."/>
        </authorList>
    </citation>
    <scope>NUCLEOTIDE SEQUENCE [LARGE SCALE GENOMIC DNA]</scope>
    <source>
        <strain evidence="9">KCTC 22280</strain>
    </source>
</reference>
<dbReference type="PIRSF" id="PIRSF004750">
    <property type="entry name" value="Nitrile_oxidored_YqcD_prd"/>
    <property type="match status" value="1"/>
</dbReference>
<dbReference type="InterPro" id="IPR016428">
    <property type="entry name" value="QueF_type2"/>
</dbReference>
<dbReference type="Pfam" id="PF14819">
    <property type="entry name" value="QueF_N"/>
    <property type="match status" value="1"/>
</dbReference>
<keyword evidence="9" id="KW-1185">Reference proteome</keyword>
<feature type="binding site" evidence="5">
    <location>
        <begin position="219"/>
        <end position="220"/>
    </location>
    <ligand>
        <name>substrate</name>
    </ligand>
</feature>
<evidence type="ECO:0000256" key="6">
    <source>
        <dbReference type="SAM" id="MobiDB-lite"/>
    </source>
</evidence>
<feature type="active site" description="Thioimide intermediate" evidence="5">
    <location>
        <position position="180"/>
    </location>
</feature>
<dbReference type="SUPFAM" id="SSF55620">
    <property type="entry name" value="Tetrahydrobiopterin biosynthesis enzymes-like"/>
    <property type="match status" value="1"/>
</dbReference>
<dbReference type="PANTHER" id="PTHR34354">
    <property type="entry name" value="NADPH-DEPENDENT 7-CYANO-7-DEAZAGUANINE REDUCTASE"/>
    <property type="match status" value="1"/>
</dbReference>
<evidence type="ECO:0000259" key="7">
    <source>
        <dbReference type="Pfam" id="PF14819"/>
    </source>
</evidence>